<gene>
    <name evidence="2" type="ORF">RQP18_07130</name>
</gene>
<keyword evidence="2" id="KW-0378">Hydrolase</keyword>
<dbReference type="InterPro" id="IPR002156">
    <property type="entry name" value="RNaseH_domain"/>
</dbReference>
<dbReference type="InterPro" id="IPR036397">
    <property type="entry name" value="RNaseH_sf"/>
</dbReference>
<dbReference type="Gene3D" id="3.30.420.10">
    <property type="entry name" value="Ribonuclease H-like superfamily/Ribonuclease H"/>
    <property type="match status" value="1"/>
</dbReference>
<feature type="domain" description="RNase H type-1" evidence="1">
    <location>
        <begin position="12"/>
        <end position="123"/>
    </location>
</feature>
<keyword evidence="3" id="KW-1185">Reference proteome</keyword>
<dbReference type="SUPFAM" id="SSF53098">
    <property type="entry name" value="Ribonuclease H-like"/>
    <property type="match status" value="1"/>
</dbReference>
<dbReference type="EMBL" id="CP138333">
    <property type="protein sequence ID" value="WZX28465.1"/>
    <property type="molecule type" value="Genomic_DNA"/>
</dbReference>
<protein>
    <submittedName>
        <fullName evidence="2">Ribonuclease HI family protein</fullName>
        <ecNumber evidence="2">3.1.26.4</ecNumber>
    </submittedName>
</protein>
<accession>A0ABZ3CEU9</accession>
<sequence>MARAYIDAAASMNPKMAAGAVVFKDEGVDLEFTLFLGEMDNHEAEWATLEFAVEKALEHSLTSLIVHTDAKIIADSFDRNHVKNPVYRKYFDRIAPHLEKFDLFIVSWTPRGKNRRADERAKETLYLYRNRRG</sequence>
<dbReference type="CDD" id="cd09279">
    <property type="entry name" value="RNase_HI_like"/>
    <property type="match status" value="1"/>
</dbReference>
<evidence type="ECO:0000259" key="1">
    <source>
        <dbReference type="Pfam" id="PF13456"/>
    </source>
</evidence>
<dbReference type="InterPro" id="IPR012337">
    <property type="entry name" value="RNaseH-like_sf"/>
</dbReference>
<proteinExistence type="predicted"/>
<dbReference type="Pfam" id="PF13456">
    <property type="entry name" value="RVT_3"/>
    <property type="match status" value="1"/>
</dbReference>
<dbReference type="RefSeq" id="WP_342387058.1">
    <property type="nucleotide sequence ID" value="NZ_CP138333.2"/>
</dbReference>
<dbReference type="Proteomes" id="UP001455384">
    <property type="component" value="Chromosome"/>
</dbReference>
<name>A0ABZ3CEU9_9STAP</name>
<evidence type="ECO:0000313" key="3">
    <source>
        <dbReference type="Proteomes" id="UP001455384"/>
    </source>
</evidence>
<organism evidence="2 3">
    <name type="scientific">Salinicoccus bachuensis</name>
    <dbReference type="NCBI Taxonomy" id="3136731"/>
    <lineage>
        <taxon>Bacteria</taxon>
        <taxon>Bacillati</taxon>
        <taxon>Bacillota</taxon>
        <taxon>Bacilli</taxon>
        <taxon>Bacillales</taxon>
        <taxon>Staphylococcaceae</taxon>
        <taxon>Salinicoccus</taxon>
    </lineage>
</organism>
<dbReference type="EC" id="3.1.26.4" evidence="2"/>
<dbReference type="GO" id="GO:0004523">
    <property type="term" value="F:RNA-DNA hybrid ribonuclease activity"/>
    <property type="evidence" value="ECO:0007669"/>
    <property type="project" value="UniProtKB-EC"/>
</dbReference>
<reference evidence="3" key="1">
    <citation type="submission" date="2023-10" db="EMBL/GenBank/DDBJ databases">
        <title>Genome analysis and identification of Salinococcus sp. Bachu38 nov., a PGPR from the rhizosphere of Tamarix.</title>
        <authorList>
            <person name="Liang Z."/>
            <person name="Zhang X."/>
            <person name="Jia J."/>
            <person name="Chen X."/>
            <person name="Wang Y."/>
            <person name="Wang Q."/>
            <person name="Wang R."/>
        </authorList>
    </citation>
    <scope>NUCLEOTIDE SEQUENCE [LARGE SCALE GENOMIC DNA]</scope>
    <source>
        <strain evidence="3">Bachu38</strain>
    </source>
</reference>
<evidence type="ECO:0000313" key="2">
    <source>
        <dbReference type="EMBL" id="WZX28465.1"/>
    </source>
</evidence>